<dbReference type="PRINTS" id="PR00951">
    <property type="entry name" value="FLGBIOSNFLIP"/>
</dbReference>
<evidence type="ECO:0000256" key="3">
    <source>
        <dbReference type="ARBA" id="ARBA00022448"/>
    </source>
</evidence>
<evidence type="ECO:0000256" key="9">
    <source>
        <dbReference type="ARBA" id="ARBA00023136"/>
    </source>
</evidence>
<keyword evidence="14" id="KW-1185">Reference proteome</keyword>
<keyword evidence="13" id="KW-0969">Cilium</keyword>
<dbReference type="AlphaFoldDB" id="A0A1R1MKK4"/>
<accession>A0A1R1MKK4</accession>
<comment type="similarity">
    <text evidence="1 12">Belongs to the FliP/MopC/SpaP family.</text>
</comment>
<keyword evidence="11 12" id="KW-1006">Bacterial flagellum protein export</keyword>
<dbReference type="PROSITE" id="PS01061">
    <property type="entry name" value="FLIP_2"/>
    <property type="match status" value="1"/>
</dbReference>
<feature type="transmembrane region" description="Helical" evidence="12">
    <location>
        <begin position="176"/>
        <end position="201"/>
    </location>
</feature>
<dbReference type="PANTHER" id="PTHR30587">
    <property type="entry name" value="FLAGELLAR BIOSYNTHETIC PROTEIN FLIP"/>
    <property type="match status" value="1"/>
</dbReference>
<dbReference type="EMBL" id="MOEN01000019">
    <property type="protein sequence ID" value="OMH40341.1"/>
    <property type="molecule type" value="Genomic_DNA"/>
</dbReference>
<dbReference type="InterPro" id="IPR005837">
    <property type="entry name" value="FliP"/>
</dbReference>
<keyword evidence="4 12" id="KW-1003">Cell membrane</keyword>
<keyword evidence="5 12" id="KW-0812">Transmembrane</keyword>
<dbReference type="NCBIfam" id="NF009438">
    <property type="entry name" value="PRK12797.1"/>
    <property type="match status" value="1"/>
</dbReference>
<keyword evidence="6 12" id="KW-1005">Bacterial flagellum biogenesis</keyword>
<feature type="transmembrane region" description="Helical" evidence="12">
    <location>
        <begin position="213"/>
        <end position="234"/>
    </location>
</feature>
<evidence type="ECO:0000256" key="8">
    <source>
        <dbReference type="ARBA" id="ARBA00022989"/>
    </source>
</evidence>
<dbReference type="GO" id="GO:0005886">
    <property type="term" value="C:plasma membrane"/>
    <property type="evidence" value="ECO:0007669"/>
    <property type="project" value="UniProtKB-SubCell"/>
</dbReference>
<keyword evidence="9 12" id="KW-0472">Membrane</keyword>
<keyword evidence="13" id="KW-0966">Cell projection</keyword>
<gene>
    <name evidence="12" type="primary">fliP</name>
    <name evidence="13" type="ORF">BLW93_05595</name>
</gene>
<dbReference type="GO" id="GO:0044781">
    <property type="term" value="P:bacterial-type flagellum organization"/>
    <property type="evidence" value="ECO:0007669"/>
    <property type="project" value="UniProtKB-UniRule"/>
</dbReference>
<dbReference type="PRINTS" id="PR01302">
    <property type="entry name" value="TYPE3IMPPROT"/>
</dbReference>
<dbReference type="GO" id="GO:0009425">
    <property type="term" value="C:bacterial-type flagellum basal body"/>
    <property type="evidence" value="ECO:0007669"/>
    <property type="project" value="UniProtKB-SubCell"/>
</dbReference>
<evidence type="ECO:0000256" key="4">
    <source>
        <dbReference type="ARBA" id="ARBA00022475"/>
    </source>
</evidence>
<comment type="subcellular location">
    <subcellularLocation>
        <location evidence="12">Cell membrane</location>
        <topology evidence="12">Multi-pass membrane protein</topology>
    </subcellularLocation>
    <subcellularLocation>
        <location evidence="12">Bacterial flagellum basal body</location>
    </subcellularLocation>
</comment>
<name>A0A1R1MKK4_9BACT</name>
<reference evidence="13 14" key="1">
    <citation type="submission" date="2016-10" db="EMBL/GenBank/DDBJ databases">
        <title>Genome sequence of a sulfur-reducing bacterium Desulfurobacterium indicum K6013.</title>
        <authorList>
            <person name="Cao J."/>
            <person name="Shao Z."/>
            <person name="Alain K."/>
            <person name="Jebbar M."/>
        </authorList>
    </citation>
    <scope>NUCLEOTIDE SEQUENCE [LARGE SCALE GENOMIC DNA]</scope>
    <source>
        <strain evidence="13 14">K6013</strain>
    </source>
</reference>
<evidence type="ECO:0000256" key="5">
    <source>
        <dbReference type="ARBA" id="ARBA00022692"/>
    </source>
</evidence>
<evidence type="ECO:0000256" key="2">
    <source>
        <dbReference type="ARBA" id="ARBA00021714"/>
    </source>
</evidence>
<keyword evidence="7 12" id="KW-0653">Protein transport</keyword>
<organism evidence="13 14">
    <name type="scientific">Desulfurobacterium indicum</name>
    <dbReference type="NCBI Taxonomy" id="1914305"/>
    <lineage>
        <taxon>Bacteria</taxon>
        <taxon>Pseudomonadati</taxon>
        <taxon>Aquificota</taxon>
        <taxon>Aquificia</taxon>
        <taxon>Desulfurobacteriales</taxon>
        <taxon>Desulfurobacteriaceae</taxon>
        <taxon>Desulfurobacterium</taxon>
    </lineage>
</organism>
<comment type="caution">
    <text evidence="13">The sequence shown here is derived from an EMBL/GenBank/DDBJ whole genome shotgun (WGS) entry which is preliminary data.</text>
</comment>
<dbReference type="Pfam" id="PF00813">
    <property type="entry name" value="FliP"/>
    <property type="match status" value="1"/>
</dbReference>
<keyword evidence="13" id="KW-0282">Flagellum</keyword>
<feature type="transmembrane region" description="Helical" evidence="12">
    <location>
        <begin position="39"/>
        <end position="69"/>
    </location>
</feature>
<dbReference type="NCBIfam" id="TIGR01103">
    <property type="entry name" value="fliP"/>
    <property type="match status" value="1"/>
</dbReference>
<keyword evidence="8 12" id="KW-1133">Transmembrane helix</keyword>
<evidence type="ECO:0000313" key="13">
    <source>
        <dbReference type="EMBL" id="OMH40341.1"/>
    </source>
</evidence>
<dbReference type="RefSeq" id="WP_076713122.1">
    <property type="nucleotide sequence ID" value="NZ_MOEN01000019.1"/>
</dbReference>
<evidence type="ECO:0000256" key="7">
    <source>
        <dbReference type="ARBA" id="ARBA00022927"/>
    </source>
</evidence>
<evidence type="ECO:0000256" key="10">
    <source>
        <dbReference type="ARBA" id="ARBA00023143"/>
    </source>
</evidence>
<evidence type="ECO:0000313" key="14">
    <source>
        <dbReference type="Proteomes" id="UP000187408"/>
    </source>
</evidence>
<dbReference type="GO" id="GO:0009306">
    <property type="term" value="P:protein secretion"/>
    <property type="evidence" value="ECO:0007669"/>
    <property type="project" value="UniProtKB-UniRule"/>
</dbReference>
<evidence type="ECO:0000256" key="12">
    <source>
        <dbReference type="RuleBase" id="RU362069"/>
    </source>
</evidence>
<dbReference type="PANTHER" id="PTHR30587:SF0">
    <property type="entry name" value="FLAGELLAR BIOSYNTHETIC PROTEIN FLIP"/>
    <property type="match status" value="1"/>
</dbReference>
<dbReference type="STRING" id="1914305.BLW93_05595"/>
<protein>
    <recommendedName>
        <fullName evidence="2 12">Flagellar biosynthetic protein FliP</fullName>
    </recommendedName>
</protein>
<keyword evidence="3 12" id="KW-0813">Transport</keyword>
<evidence type="ECO:0000256" key="1">
    <source>
        <dbReference type="ARBA" id="ARBA00006257"/>
    </source>
</evidence>
<keyword evidence="10" id="KW-0975">Bacterial flagellum</keyword>
<dbReference type="InterPro" id="IPR005838">
    <property type="entry name" value="T3SS_IM_P"/>
</dbReference>
<sequence>MRKVLIFSLPLLIVPVNAHGETLQNVVSGLGNLDINLKIILLLTILTLAPAILITVTAFTRIVIILSLLRNALGSPQTPPNQVVIALSLFLTFFVMQPVFKQIDKVALQPYLNKEITDVEAIKRSMGPIKDFMLKNTRKEDLKLFIDLSGKEVKSPEDLSMVTLIPAFMISEIKTAFIVVFVIYLPFIVIDMLVASILMSMGMMMIPPMMLSLPFKLILFVLADGWELLIKAIVGSYR</sequence>
<feature type="transmembrane region" description="Helical" evidence="12">
    <location>
        <begin position="81"/>
        <end position="100"/>
    </location>
</feature>
<evidence type="ECO:0000256" key="11">
    <source>
        <dbReference type="ARBA" id="ARBA00023225"/>
    </source>
</evidence>
<dbReference type="Proteomes" id="UP000187408">
    <property type="component" value="Unassembled WGS sequence"/>
</dbReference>
<evidence type="ECO:0000256" key="6">
    <source>
        <dbReference type="ARBA" id="ARBA00022795"/>
    </source>
</evidence>
<proteinExistence type="inferred from homology"/>
<comment type="function">
    <text evidence="12">Plays a role in the flagellum-specific transport system.</text>
</comment>
<dbReference type="OrthoDB" id="9805111at2"/>